<dbReference type="AlphaFoldDB" id="A0AAW5ACB6"/>
<evidence type="ECO:0000313" key="2">
    <source>
        <dbReference type="Proteomes" id="UP000814172"/>
    </source>
</evidence>
<name>A0AAW5ACB6_9PSED</name>
<sequence length="71" mass="7649">MELKVLELSVDDHFAESGKSSICGSVDVRLDISGGQGGGRIGVTFEHEGARDLTFNQLEKLVLDKVRSSLT</sequence>
<dbReference type="RefSeq" id="WP_236299808.1">
    <property type="nucleotide sequence ID" value="NZ_WKEB01000036.1"/>
</dbReference>
<gene>
    <name evidence="1" type="ORF">GIW75_15385</name>
</gene>
<dbReference type="Proteomes" id="UP000814172">
    <property type="component" value="Unassembled WGS sequence"/>
</dbReference>
<proteinExistence type="predicted"/>
<protein>
    <submittedName>
        <fullName evidence="1">Uncharacterized protein</fullName>
    </submittedName>
</protein>
<keyword evidence="2" id="KW-1185">Reference proteome</keyword>
<dbReference type="EMBL" id="WKEW01000048">
    <property type="protein sequence ID" value="MCF5058331.1"/>
    <property type="molecule type" value="Genomic_DNA"/>
</dbReference>
<organism evidence="1 2">
    <name type="scientific">Pseudomonas proteolytica</name>
    <dbReference type="NCBI Taxonomy" id="219574"/>
    <lineage>
        <taxon>Bacteria</taxon>
        <taxon>Pseudomonadati</taxon>
        <taxon>Pseudomonadota</taxon>
        <taxon>Gammaproteobacteria</taxon>
        <taxon>Pseudomonadales</taxon>
        <taxon>Pseudomonadaceae</taxon>
        <taxon>Pseudomonas</taxon>
    </lineage>
</organism>
<reference evidence="1 2" key="1">
    <citation type="submission" date="2019-11" db="EMBL/GenBank/DDBJ databases">
        <title>Epiphytic Pseudomonas syringae from cherry orchards.</title>
        <authorList>
            <person name="Hulin M.T."/>
        </authorList>
    </citation>
    <scope>NUCLEOTIDE SEQUENCE [LARGE SCALE GENOMIC DNA]</scope>
    <source>
        <strain evidence="1 2">PA-6-9F</strain>
    </source>
</reference>
<comment type="caution">
    <text evidence="1">The sequence shown here is derived from an EMBL/GenBank/DDBJ whole genome shotgun (WGS) entry which is preliminary data.</text>
</comment>
<accession>A0AAW5ACB6</accession>
<evidence type="ECO:0000313" key="1">
    <source>
        <dbReference type="EMBL" id="MCF5058331.1"/>
    </source>
</evidence>